<evidence type="ECO:0000313" key="7">
    <source>
        <dbReference type="EMBL" id="KLT44291.1"/>
    </source>
</evidence>
<feature type="binding site" evidence="4">
    <location>
        <position position="314"/>
    </location>
    <ligand>
        <name>pyridoxal 5'-phosphate</name>
        <dbReference type="ChEBI" id="CHEBI:597326"/>
    </ligand>
</feature>
<name>A0A0J0XT77_9TREE</name>
<evidence type="ECO:0000256" key="5">
    <source>
        <dbReference type="PIRNR" id="PIRNR038800"/>
    </source>
</evidence>
<dbReference type="GO" id="GO:0019441">
    <property type="term" value="P:L-tryptophan catabolic process to kynurenine"/>
    <property type="evidence" value="ECO:0007669"/>
    <property type="project" value="TreeGrafter"/>
</dbReference>
<dbReference type="AlphaFoldDB" id="A0A0J0XT77"/>
<keyword evidence="2 4" id="KW-0378">Hydrolase</keyword>
<evidence type="ECO:0000256" key="2">
    <source>
        <dbReference type="ARBA" id="ARBA00022801"/>
    </source>
</evidence>
<dbReference type="UniPathway" id="UPA00334">
    <property type="reaction ID" value="UER00455"/>
</dbReference>
<evidence type="ECO:0000256" key="4">
    <source>
        <dbReference type="HAMAP-Rule" id="MF_03017"/>
    </source>
</evidence>
<feature type="binding site" evidence="4">
    <location>
        <position position="286"/>
    </location>
    <ligand>
        <name>pyridoxal 5'-phosphate</name>
        <dbReference type="ChEBI" id="CHEBI:597326"/>
    </ligand>
</feature>
<feature type="binding site" evidence="4">
    <location>
        <position position="235"/>
    </location>
    <ligand>
        <name>pyridoxal 5'-phosphate</name>
        <dbReference type="ChEBI" id="CHEBI:597326"/>
    </ligand>
</feature>
<evidence type="ECO:0000256" key="3">
    <source>
        <dbReference type="ARBA" id="ARBA00022898"/>
    </source>
</evidence>
<comment type="cofactor">
    <cofactor evidence="4 5">
        <name>pyridoxal 5'-phosphate</name>
        <dbReference type="ChEBI" id="CHEBI:597326"/>
    </cofactor>
</comment>
<dbReference type="STRING" id="879819.A0A0J0XT77"/>
<comment type="subunit">
    <text evidence="4 5">Homodimer.</text>
</comment>
<dbReference type="GO" id="GO:0034354">
    <property type="term" value="P:'de novo' NAD+ biosynthetic process from L-tryptophan"/>
    <property type="evidence" value="ECO:0007669"/>
    <property type="project" value="UniProtKB-UniRule"/>
</dbReference>
<dbReference type="Proteomes" id="UP000053611">
    <property type="component" value="Unassembled WGS sequence"/>
</dbReference>
<dbReference type="UniPathway" id="UPA00253">
    <property type="reaction ID" value="UER00329"/>
</dbReference>
<dbReference type="InterPro" id="IPR015421">
    <property type="entry name" value="PyrdxlP-dep_Trfase_major"/>
</dbReference>
<sequence>MTVNAPTKDQLKQWDQEDKLNWTRGEFEIPDARKCGAKVDGDAVYFCGNSLGLLNKRAREHMMEELDVWSKTAVTGHFKHLYGRPWKHLADPMLPTIAKLLGAKESECAHSSTLTTNMHTLLTTWYAPTPKRWKIVIERGAFPSDWYAAKSHPGLHRNVLSEEQVENAIIGIEPRAGEELLRTEDILKVLEDNKDEIALVWLPMVQYYTGQKLDIPPLVKKTHEIGALFGLDMAHGIGNVKMHLDDWGVDFAVWCTYKYLNSGPGGTGGFFIREGLSDNGRRLAGWWGVNPKTRFDMTEEFDPTPGAQGYMHSNTGVLGSIPLLATLELIDKVGFDNLRDKADRLTGALDALLRQSKYYIPADKIPKDGEDTKLGFHIITPELPYRGTQLSLFIHPGTKGIMPRVFEKMVDRGLVGDERFPYVIRLSPVALYNTFEEVGRAAAIVEEALAEVEAEGLGK</sequence>
<comment type="catalytic activity">
    <reaction evidence="5">
        <text>3-hydroxy-L-kynurenine + H2O = 3-hydroxyanthranilate + L-alanine + H(+)</text>
        <dbReference type="Rhea" id="RHEA:25143"/>
        <dbReference type="ChEBI" id="CHEBI:15377"/>
        <dbReference type="ChEBI" id="CHEBI:15378"/>
        <dbReference type="ChEBI" id="CHEBI:36559"/>
        <dbReference type="ChEBI" id="CHEBI:57972"/>
        <dbReference type="ChEBI" id="CHEBI:58125"/>
        <dbReference type="EC" id="3.7.1.3"/>
    </reaction>
</comment>
<comment type="subcellular location">
    <subcellularLocation>
        <location evidence="4 5">Cytoplasm</location>
    </subcellularLocation>
</comment>
<feature type="binding site" evidence="4">
    <location>
        <position position="232"/>
    </location>
    <ligand>
        <name>pyridoxal 5'-phosphate</name>
        <dbReference type="ChEBI" id="CHEBI:597326"/>
    </ligand>
</feature>
<dbReference type="RefSeq" id="XP_018280782.1">
    <property type="nucleotide sequence ID" value="XM_018420741.1"/>
</dbReference>
<dbReference type="OrthoDB" id="5978656at2759"/>
<dbReference type="GO" id="GO:0097053">
    <property type="term" value="P:L-kynurenine catabolic process"/>
    <property type="evidence" value="ECO:0007669"/>
    <property type="project" value="UniProtKB-UniRule"/>
</dbReference>
<dbReference type="GO" id="GO:0030429">
    <property type="term" value="F:kynureninase activity"/>
    <property type="evidence" value="ECO:0007669"/>
    <property type="project" value="UniProtKB-UniRule"/>
</dbReference>
<dbReference type="InterPro" id="IPR015422">
    <property type="entry name" value="PyrdxlP-dep_Trfase_small"/>
</dbReference>
<keyword evidence="4 5" id="KW-0963">Cytoplasm</keyword>
<dbReference type="HAMAP" id="MF_01970">
    <property type="entry name" value="Kynureninase"/>
    <property type="match status" value="1"/>
</dbReference>
<feature type="modified residue" description="N6-(pyridoxal phosphate)lysine" evidence="4">
    <location>
        <position position="258"/>
    </location>
</feature>
<dbReference type="Gene3D" id="3.40.640.10">
    <property type="entry name" value="Type I PLP-dependent aspartate aminotransferase-like (Major domain)"/>
    <property type="match status" value="1"/>
</dbReference>
<dbReference type="GO" id="GO:0030170">
    <property type="term" value="F:pyridoxal phosphate binding"/>
    <property type="evidence" value="ECO:0007669"/>
    <property type="project" value="UniProtKB-UniRule"/>
</dbReference>
<comment type="pathway">
    <text evidence="4 5">Amino-acid degradation; L-kynurenine degradation; L-alanine and anthranilate from L-kynurenine: step 1/1.</text>
</comment>
<dbReference type="SUPFAM" id="SSF53383">
    <property type="entry name" value="PLP-dependent transferases"/>
    <property type="match status" value="1"/>
</dbReference>
<feature type="binding site" evidence="4">
    <location>
        <position position="114"/>
    </location>
    <ligand>
        <name>pyridoxal 5'-phosphate</name>
        <dbReference type="ChEBI" id="CHEBI:597326"/>
    </ligand>
</feature>
<comment type="caution">
    <text evidence="4">Lacks conserved residue(s) required for the propagation of feature annotation.</text>
</comment>
<dbReference type="GeneID" id="28981344"/>
<proteinExistence type="inferred from homology"/>
<comment type="pathway">
    <text evidence="4 5">Cofactor biosynthesis; NAD(+) biosynthesis; quinolinate from L-kynurenine: step 2/3.</text>
</comment>
<feature type="binding site" evidence="4">
    <location>
        <position position="115"/>
    </location>
    <ligand>
        <name>pyridoxal 5'-phosphate</name>
        <dbReference type="ChEBI" id="CHEBI:597326"/>
    </ligand>
</feature>
<dbReference type="GO" id="GO:0043420">
    <property type="term" value="P:anthranilate metabolic process"/>
    <property type="evidence" value="ECO:0007669"/>
    <property type="project" value="UniProtKB-UniRule"/>
</dbReference>
<comment type="function">
    <text evidence="4 5">Catalyzes the cleavage of L-kynurenine (L-Kyn) and L-3-hydroxykynurenine (L-3OHKyn) into anthranilic acid (AA) and 3-hydroxyanthranilic acid (3-OHAA), respectively.</text>
</comment>
<feature type="binding site" evidence="4">
    <location>
        <begin position="142"/>
        <end position="145"/>
    </location>
    <ligand>
        <name>pyridoxal 5'-phosphate</name>
        <dbReference type="ChEBI" id="CHEBI:597326"/>
    </ligand>
</feature>
<comment type="similarity">
    <text evidence="4 5">Belongs to the kynureninase family.</text>
</comment>
<keyword evidence="3 4" id="KW-0663">Pyridoxal phosphate</keyword>
<protein>
    <recommendedName>
        <fullName evidence="4 5">Kynureninase</fullName>
        <ecNumber evidence="4 5">3.7.1.3</ecNumber>
    </recommendedName>
    <alternativeName>
        <fullName evidence="4">Biosynthesis of nicotinic acid protein 5</fullName>
    </alternativeName>
    <alternativeName>
        <fullName evidence="4">L-kynurenine hydrolase</fullName>
    </alternativeName>
</protein>
<feature type="binding site" evidence="4">
    <location>
        <position position="257"/>
    </location>
    <ligand>
        <name>pyridoxal 5'-phosphate</name>
        <dbReference type="ChEBI" id="CHEBI:597326"/>
    </ligand>
</feature>
<evidence type="ECO:0000256" key="1">
    <source>
        <dbReference type="ARBA" id="ARBA00022642"/>
    </source>
</evidence>
<dbReference type="GO" id="GO:0019805">
    <property type="term" value="P:quinolinate biosynthetic process"/>
    <property type="evidence" value="ECO:0007669"/>
    <property type="project" value="UniProtKB-UniRule"/>
</dbReference>
<dbReference type="EC" id="3.7.1.3" evidence="4 5"/>
<dbReference type="Gene3D" id="3.90.1150.10">
    <property type="entry name" value="Aspartate Aminotransferase, domain 1"/>
    <property type="match status" value="1"/>
</dbReference>
<accession>A0A0J0XT77</accession>
<dbReference type="GO" id="GO:0005737">
    <property type="term" value="C:cytoplasm"/>
    <property type="evidence" value="ECO:0007669"/>
    <property type="project" value="UniProtKB-SubCell"/>
</dbReference>
<dbReference type="EMBL" id="KQ087188">
    <property type="protein sequence ID" value="KLT44291.1"/>
    <property type="molecule type" value="Genomic_DNA"/>
</dbReference>
<dbReference type="InterPro" id="IPR000192">
    <property type="entry name" value="Aminotrans_V_dom"/>
</dbReference>
<organism evidence="7 8">
    <name type="scientific">Cutaneotrichosporon oleaginosum</name>
    <dbReference type="NCBI Taxonomy" id="879819"/>
    <lineage>
        <taxon>Eukaryota</taxon>
        <taxon>Fungi</taxon>
        <taxon>Dikarya</taxon>
        <taxon>Basidiomycota</taxon>
        <taxon>Agaricomycotina</taxon>
        <taxon>Tremellomycetes</taxon>
        <taxon>Trichosporonales</taxon>
        <taxon>Trichosporonaceae</taxon>
        <taxon>Cutaneotrichosporon</taxon>
    </lineage>
</organism>
<keyword evidence="1 4" id="KW-0662">Pyridine nucleotide biosynthesis</keyword>
<dbReference type="PIRSF" id="PIRSF038800">
    <property type="entry name" value="KYNU"/>
    <property type="match status" value="1"/>
</dbReference>
<evidence type="ECO:0000259" key="6">
    <source>
        <dbReference type="Pfam" id="PF00266"/>
    </source>
</evidence>
<comment type="catalytic activity">
    <reaction evidence="4 5">
        <text>L-kynurenine + H2O = anthranilate + L-alanine + H(+)</text>
        <dbReference type="Rhea" id="RHEA:16813"/>
        <dbReference type="ChEBI" id="CHEBI:15377"/>
        <dbReference type="ChEBI" id="CHEBI:15378"/>
        <dbReference type="ChEBI" id="CHEBI:16567"/>
        <dbReference type="ChEBI" id="CHEBI:57959"/>
        <dbReference type="ChEBI" id="CHEBI:57972"/>
        <dbReference type="EC" id="3.7.1.3"/>
    </reaction>
</comment>
<dbReference type="InterPro" id="IPR015424">
    <property type="entry name" value="PyrdxlP-dep_Trfase"/>
</dbReference>
<dbReference type="PANTHER" id="PTHR14084:SF0">
    <property type="entry name" value="KYNURENINASE"/>
    <property type="match status" value="1"/>
</dbReference>
<keyword evidence="8" id="KW-1185">Reference proteome</keyword>
<reference evidence="7 8" key="1">
    <citation type="submission" date="2015-03" db="EMBL/GenBank/DDBJ databases">
        <title>Genomics and transcriptomics of the oil-accumulating basidiomycete yeast T. oleaginosus allow insights into substrate utilization and the diverse evolutionary trajectories of mating systems in fungi.</title>
        <authorList>
            <consortium name="DOE Joint Genome Institute"/>
            <person name="Kourist R."/>
            <person name="Kracht O."/>
            <person name="Bracharz F."/>
            <person name="Lipzen A."/>
            <person name="Nolan M."/>
            <person name="Ohm R."/>
            <person name="Grigoriev I."/>
            <person name="Sun S."/>
            <person name="Heitman J."/>
            <person name="Bruck T."/>
            <person name="Nowrousian M."/>
        </authorList>
    </citation>
    <scope>NUCLEOTIDE SEQUENCE [LARGE SCALE GENOMIC DNA]</scope>
    <source>
        <strain evidence="7 8">IBC0246</strain>
    </source>
</reference>
<evidence type="ECO:0000313" key="8">
    <source>
        <dbReference type="Proteomes" id="UP000053611"/>
    </source>
</evidence>
<dbReference type="NCBIfam" id="TIGR01814">
    <property type="entry name" value="kynureninase"/>
    <property type="match status" value="1"/>
</dbReference>
<dbReference type="InterPro" id="IPR010111">
    <property type="entry name" value="Kynureninase"/>
</dbReference>
<gene>
    <name evidence="4" type="primary">BNA5</name>
    <name evidence="7" type="ORF">CC85DRAFT_257419</name>
</gene>
<feature type="domain" description="Aminotransferase class V" evidence="6">
    <location>
        <begin position="180"/>
        <end position="438"/>
    </location>
</feature>
<dbReference type="PANTHER" id="PTHR14084">
    <property type="entry name" value="KYNURENINASE"/>
    <property type="match status" value="1"/>
</dbReference>
<dbReference type="Pfam" id="PF00266">
    <property type="entry name" value="Aminotran_5"/>
    <property type="match status" value="1"/>
</dbReference>